<keyword evidence="2" id="KW-1185">Reference proteome</keyword>
<sequence>MIKSFIGNELFSNPNTFDECAEKIARFIWCSVFNTDNCQFNHNELKSHFKQELNRQTSRISNKNDLKNLDLMKSAIFVLNISPHLSSTAYKFYYNDITFLKTNWKKDFDFIQQYPSFVYWLIKHHEYADKLQNIYSSASFNENCLPFWLFSLRLMLSLNCIMIDIDSSTTISKIINKAIIECIKKQIDSNNLSKLGTDWLSLVLSNVPSEFISENDWTSENVTDLDLAFIYDPNKFINQQIKVYINVLCRKAKYDFIRVEDRLNSEISKFEELVKAEINKKKESFILEQEKKRESELNIDSSANDDSIPILIFGKTKTSDDFINELKSTINILSSFLKDVEQNIQNEVIKEEIFLKPKEIRNAFEKISLLLTARFTDNTKSQSITYQLNELKETYSLLILYADDFEHELSDTIRIYYLSFPNNKCELFTHQYQLPFPSQEKVMTLENEISFDSFAGAEFPSLPILFIEKNKENKDAISCCFDSVECSIGPIVPSFIMHNKFFIIYKFTIFN</sequence>
<dbReference type="Proteomes" id="UP001470230">
    <property type="component" value="Unassembled WGS sequence"/>
</dbReference>
<gene>
    <name evidence="1" type="ORF">M9Y10_017459</name>
</gene>
<dbReference type="EMBL" id="JAPFFF010000023">
    <property type="protein sequence ID" value="KAK8852483.1"/>
    <property type="molecule type" value="Genomic_DNA"/>
</dbReference>
<accession>A0ABR2HTN3</accession>
<evidence type="ECO:0000313" key="2">
    <source>
        <dbReference type="Proteomes" id="UP001470230"/>
    </source>
</evidence>
<organism evidence="1 2">
    <name type="scientific">Tritrichomonas musculus</name>
    <dbReference type="NCBI Taxonomy" id="1915356"/>
    <lineage>
        <taxon>Eukaryota</taxon>
        <taxon>Metamonada</taxon>
        <taxon>Parabasalia</taxon>
        <taxon>Tritrichomonadida</taxon>
        <taxon>Tritrichomonadidae</taxon>
        <taxon>Tritrichomonas</taxon>
    </lineage>
</organism>
<name>A0ABR2HTN3_9EUKA</name>
<proteinExistence type="predicted"/>
<comment type="caution">
    <text evidence="1">The sequence shown here is derived from an EMBL/GenBank/DDBJ whole genome shotgun (WGS) entry which is preliminary data.</text>
</comment>
<evidence type="ECO:0000313" key="1">
    <source>
        <dbReference type="EMBL" id="KAK8852483.1"/>
    </source>
</evidence>
<reference evidence="1 2" key="1">
    <citation type="submission" date="2024-04" db="EMBL/GenBank/DDBJ databases">
        <title>Tritrichomonas musculus Genome.</title>
        <authorList>
            <person name="Alves-Ferreira E."/>
            <person name="Grigg M."/>
            <person name="Lorenzi H."/>
            <person name="Galac M."/>
        </authorList>
    </citation>
    <scope>NUCLEOTIDE SEQUENCE [LARGE SCALE GENOMIC DNA]</scope>
    <source>
        <strain evidence="1 2">EAF2021</strain>
    </source>
</reference>
<protein>
    <submittedName>
        <fullName evidence="1">Uncharacterized protein</fullName>
    </submittedName>
</protein>